<dbReference type="Gene3D" id="2.100.10.50">
    <property type="match status" value="2"/>
</dbReference>
<accession>A0AAD3MR72</accession>
<evidence type="ECO:0000313" key="1">
    <source>
        <dbReference type="EMBL" id="GLD59563.1"/>
    </source>
</evidence>
<comment type="caution">
    <text evidence="1">The sequence shown here is derived from an EMBL/GenBank/DDBJ whole genome shotgun (WGS) entry which is preliminary data.</text>
</comment>
<dbReference type="Proteomes" id="UP001279410">
    <property type="component" value="Unassembled WGS sequence"/>
</dbReference>
<name>A0AAD3MR72_LATJO</name>
<reference evidence="1" key="1">
    <citation type="submission" date="2022-08" db="EMBL/GenBank/DDBJ databases">
        <title>Genome sequencing of akame (Lates japonicus).</title>
        <authorList>
            <person name="Hashiguchi Y."/>
            <person name="Takahashi H."/>
        </authorList>
    </citation>
    <scope>NUCLEOTIDE SEQUENCE</scope>
    <source>
        <strain evidence="1">Kochi</strain>
    </source>
</reference>
<keyword evidence="2" id="KW-1185">Reference proteome</keyword>
<evidence type="ECO:0000313" key="2">
    <source>
        <dbReference type="Proteomes" id="UP001279410"/>
    </source>
</evidence>
<organism evidence="1 2">
    <name type="scientific">Lates japonicus</name>
    <name type="common">Japanese lates</name>
    <dbReference type="NCBI Taxonomy" id="270547"/>
    <lineage>
        <taxon>Eukaryota</taxon>
        <taxon>Metazoa</taxon>
        <taxon>Chordata</taxon>
        <taxon>Craniata</taxon>
        <taxon>Vertebrata</taxon>
        <taxon>Euteleostomi</taxon>
        <taxon>Actinopterygii</taxon>
        <taxon>Neopterygii</taxon>
        <taxon>Teleostei</taxon>
        <taxon>Neoteleostei</taxon>
        <taxon>Acanthomorphata</taxon>
        <taxon>Carangaria</taxon>
        <taxon>Carangaria incertae sedis</taxon>
        <taxon>Centropomidae</taxon>
        <taxon>Lates</taxon>
    </lineage>
</organism>
<dbReference type="EMBL" id="BRZM01000038">
    <property type="protein sequence ID" value="GLD59563.1"/>
    <property type="molecule type" value="Genomic_DNA"/>
</dbReference>
<gene>
    <name evidence="1" type="ORF">AKAME5_001155400</name>
</gene>
<proteinExistence type="predicted"/>
<sequence length="230" mass="26246">MAAGLINAGYTKIPKDLNAGAKGDYIYLWYFRGNTEYDTPIVDIDVTTDAESEADKFSVGWERLACDLNRKANGNWIHTWVKRQSQTYVCDVTATDSYGADTDWFQRGYIRLDEDTNRDAEGAFVFIWYRQTTDSQRALSALQISTNDSERQALQQQNYQPVSINLNEGTGGNHVYLWYKREKLEKPIKAVTLLFNTGAVPVYERAGINVIKRNLNTGNKGFTEYLCVYQ</sequence>
<evidence type="ECO:0008006" key="3">
    <source>
        <dbReference type="Google" id="ProtNLM"/>
    </source>
</evidence>
<dbReference type="AlphaFoldDB" id="A0AAD3MR72"/>
<protein>
    <recommendedName>
        <fullName evidence="3">MABP domain-containing protein</fullName>
    </recommendedName>
</protein>